<dbReference type="EMBL" id="MFKK01000013">
    <property type="protein sequence ID" value="OGG41322.1"/>
    <property type="molecule type" value="Genomic_DNA"/>
</dbReference>
<dbReference type="Gene3D" id="3.40.50.300">
    <property type="entry name" value="P-loop containing nucleotide triphosphate hydrolases"/>
    <property type="match status" value="1"/>
</dbReference>
<sequence length="249" mass="27887">MSAIIEVKNLRKEFGRAVAVDGISFGIEEGSITALLGPNGAGKTTTIQMLLDIITPTSGEIYLLGKLLRSHREEILAQVNFSSPYVSMPNNLTVWENLATFGRLYGVRNLKKKIYQLAEMFEISDLMKKWTSSLSTGQVTRLNLAKAFLNDPKVLLLDEATASLDPDIADKTRKLLSRMQKERGITILYTSHNMAEIEELCDRVIFLQKGRIVDDARPADMISKYGRKDLNEVFLHIARGDNESLNPNI</sequence>
<feature type="domain" description="ABC transporter" evidence="5">
    <location>
        <begin position="5"/>
        <end position="234"/>
    </location>
</feature>
<dbReference type="SMART" id="SM00382">
    <property type="entry name" value="AAA"/>
    <property type="match status" value="1"/>
</dbReference>
<evidence type="ECO:0000313" key="7">
    <source>
        <dbReference type="Proteomes" id="UP000176996"/>
    </source>
</evidence>
<dbReference type="STRING" id="1798471.A3A21_04210"/>
<evidence type="ECO:0000256" key="3">
    <source>
        <dbReference type="ARBA" id="ARBA00022741"/>
    </source>
</evidence>
<reference evidence="6 7" key="1">
    <citation type="journal article" date="2016" name="Nat. Commun.">
        <title>Thousands of microbial genomes shed light on interconnected biogeochemical processes in an aquifer system.</title>
        <authorList>
            <person name="Anantharaman K."/>
            <person name="Brown C.T."/>
            <person name="Hug L.A."/>
            <person name="Sharon I."/>
            <person name="Castelle C.J."/>
            <person name="Probst A.J."/>
            <person name="Thomas B.C."/>
            <person name="Singh A."/>
            <person name="Wilkins M.J."/>
            <person name="Karaoz U."/>
            <person name="Brodie E.L."/>
            <person name="Williams K.H."/>
            <person name="Hubbard S.S."/>
            <person name="Banfield J.F."/>
        </authorList>
    </citation>
    <scope>NUCLEOTIDE SEQUENCE [LARGE SCALE GENOMIC DNA]</scope>
</reference>
<gene>
    <name evidence="6" type="ORF">A3A21_04210</name>
</gene>
<evidence type="ECO:0000256" key="2">
    <source>
        <dbReference type="ARBA" id="ARBA00022448"/>
    </source>
</evidence>
<dbReference type="PANTHER" id="PTHR42711">
    <property type="entry name" value="ABC TRANSPORTER ATP-BINDING PROTEIN"/>
    <property type="match status" value="1"/>
</dbReference>
<dbReference type="Pfam" id="PF00005">
    <property type="entry name" value="ABC_tran"/>
    <property type="match status" value="1"/>
</dbReference>
<organism evidence="6 7">
    <name type="scientific">Candidatus Jorgensenbacteria bacterium RIFCSPLOWO2_01_FULL_45_25b</name>
    <dbReference type="NCBI Taxonomy" id="1798471"/>
    <lineage>
        <taxon>Bacteria</taxon>
        <taxon>Candidatus Joergenseniibacteriota</taxon>
    </lineage>
</organism>
<name>A0A1F6BX23_9BACT</name>
<keyword evidence="2" id="KW-0813">Transport</keyword>
<dbReference type="InterPro" id="IPR003439">
    <property type="entry name" value="ABC_transporter-like_ATP-bd"/>
</dbReference>
<dbReference type="PROSITE" id="PS50893">
    <property type="entry name" value="ABC_TRANSPORTER_2"/>
    <property type="match status" value="1"/>
</dbReference>
<accession>A0A1F6BX23</accession>
<comment type="caution">
    <text evidence="6">The sequence shown here is derived from an EMBL/GenBank/DDBJ whole genome shotgun (WGS) entry which is preliminary data.</text>
</comment>
<dbReference type="AlphaFoldDB" id="A0A1F6BX23"/>
<keyword evidence="4" id="KW-0067">ATP-binding</keyword>
<dbReference type="GO" id="GO:0016887">
    <property type="term" value="F:ATP hydrolysis activity"/>
    <property type="evidence" value="ECO:0007669"/>
    <property type="project" value="InterPro"/>
</dbReference>
<proteinExistence type="inferred from homology"/>
<dbReference type="InterPro" id="IPR027417">
    <property type="entry name" value="P-loop_NTPase"/>
</dbReference>
<dbReference type="InterPro" id="IPR003593">
    <property type="entry name" value="AAA+_ATPase"/>
</dbReference>
<evidence type="ECO:0000256" key="1">
    <source>
        <dbReference type="ARBA" id="ARBA00005417"/>
    </source>
</evidence>
<dbReference type="GO" id="GO:0005524">
    <property type="term" value="F:ATP binding"/>
    <property type="evidence" value="ECO:0007669"/>
    <property type="project" value="UniProtKB-KW"/>
</dbReference>
<dbReference type="CDD" id="cd03230">
    <property type="entry name" value="ABC_DR_subfamily_A"/>
    <property type="match status" value="1"/>
</dbReference>
<dbReference type="SUPFAM" id="SSF52540">
    <property type="entry name" value="P-loop containing nucleoside triphosphate hydrolases"/>
    <property type="match status" value="1"/>
</dbReference>
<evidence type="ECO:0000313" key="6">
    <source>
        <dbReference type="EMBL" id="OGG41322.1"/>
    </source>
</evidence>
<dbReference type="Proteomes" id="UP000176996">
    <property type="component" value="Unassembled WGS sequence"/>
</dbReference>
<keyword evidence="3" id="KW-0547">Nucleotide-binding</keyword>
<dbReference type="InterPro" id="IPR050763">
    <property type="entry name" value="ABC_transporter_ATP-binding"/>
</dbReference>
<protein>
    <recommendedName>
        <fullName evidence="5">ABC transporter domain-containing protein</fullName>
    </recommendedName>
</protein>
<comment type="similarity">
    <text evidence="1">Belongs to the ABC transporter superfamily.</text>
</comment>
<evidence type="ECO:0000256" key="4">
    <source>
        <dbReference type="ARBA" id="ARBA00022840"/>
    </source>
</evidence>
<evidence type="ECO:0000259" key="5">
    <source>
        <dbReference type="PROSITE" id="PS50893"/>
    </source>
</evidence>
<dbReference type="PANTHER" id="PTHR42711:SF5">
    <property type="entry name" value="ABC TRANSPORTER ATP-BINDING PROTEIN NATA"/>
    <property type="match status" value="1"/>
</dbReference>